<evidence type="ECO:0000313" key="1">
    <source>
        <dbReference type="EMBL" id="KAL3506759.1"/>
    </source>
</evidence>
<proteinExistence type="predicted"/>
<evidence type="ECO:0000313" key="2">
    <source>
        <dbReference type="Proteomes" id="UP001630127"/>
    </source>
</evidence>
<reference evidence="1 2" key="1">
    <citation type="submission" date="2024-11" db="EMBL/GenBank/DDBJ databases">
        <title>A near-complete genome assembly of Cinchona calisaya.</title>
        <authorList>
            <person name="Lian D.C."/>
            <person name="Zhao X.W."/>
            <person name="Wei L."/>
        </authorList>
    </citation>
    <scope>NUCLEOTIDE SEQUENCE [LARGE SCALE GENOMIC DNA]</scope>
    <source>
        <tissue evidence="1">Nenye</tissue>
    </source>
</reference>
<dbReference type="Proteomes" id="UP001630127">
    <property type="component" value="Unassembled WGS sequence"/>
</dbReference>
<comment type="caution">
    <text evidence="1">The sequence shown here is derived from an EMBL/GenBank/DDBJ whole genome shotgun (WGS) entry which is preliminary data.</text>
</comment>
<dbReference type="EMBL" id="JBJUIK010000013">
    <property type="protein sequence ID" value="KAL3506759.1"/>
    <property type="molecule type" value="Genomic_DNA"/>
</dbReference>
<accession>A0ABD2YH84</accession>
<name>A0ABD2YH84_9GENT</name>
<dbReference type="AlphaFoldDB" id="A0ABD2YH84"/>
<keyword evidence="2" id="KW-1185">Reference proteome</keyword>
<sequence>MNNLTCLPNSFDVLNIVNDVEVSLGLSSTATMISKFLNQAKLADPKVAKRKMEKGKAELLQFLGIILFGSRSISLGMLFSSGWPVERDLPQKIELVNGGSLLTSDVLFAVESLSHDHLCF</sequence>
<organism evidence="1 2">
    <name type="scientific">Cinchona calisaya</name>
    <dbReference type="NCBI Taxonomy" id="153742"/>
    <lineage>
        <taxon>Eukaryota</taxon>
        <taxon>Viridiplantae</taxon>
        <taxon>Streptophyta</taxon>
        <taxon>Embryophyta</taxon>
        <taxon>Tracheophyta</taxon>
        <taxon>Spermatophyta</taxon>
        <taxon>Magnoliopsida</taxon>
        <taxon>eudicotyledons</taxon>
        <taxon>Gunneridae</taxon>
        <taxon>Pentapetalae</taxon>
        <taxon>asterids</taxon>
        <taxon>lamiids</taxon>
        <taxon>Gentianales</taxon>
        <taxon>Rubiaceae</taxon>
        <taxon>Cinchonoideae</taxon>
        <taxon>Cinchoneae</taxon>
        <taxon>Cinchona</taxon>
    </lineage>
</organism>
<protein>
    <submittedName>
        <fullName evidence="1">Uncharacterized protein</fullName>
    </submittedName>
</protein>
<gene>
    <name evidence="1" type="ORF">ACH5RR_032141</name>
</gene>